<keyword evidence="9" id="KW-0460">Magnesium</keyword>
<dbReference type="SUPFAM" id="SSF50800">
    <property type="entry name" value="PK beta-barrel domain-like"/>
    <property type="match status" value="1"/>
</dbReference>
<name>C4FBQ5_9ACTN</name>
<keyword evidence="5" id="KW-0479">Metal-binding</keyword>
<sequence length="125" mass="13777">MQQKLKRTKIVCTMGPACDNDETICEMLKAGMNVARFNFSHGSYEEHQGRIERVRRCAAKVGKPVGILLDTKGPEVRTGLLEGHAKVEVHAGDKITVTAQPTSEDWLGNASHISLDYEKLPSEAE</sequence>
<keyword evidence="8" id="KW-0067">ATP-binding</keyword>
<evidence type="ECO:0000256" key="1">
    <source>
        <dbReference type="ARBA" id="ARBA00004997"/>
    </source>
</evidence>
<dbReference type="InterPro" id="IPR040442">
    <property type="entry name" value="Pyrv_kinase-like_dom_sf"/>
</dbReference>
<organism evidence="13 14">
    <name type="scientific">Collinsella intestinalis DSM 13280</name>
    <dbReference type="NCBI Taxonomy" id="521003"/>
    <lineage>
        <taxon>Bacteria</taxon>
        <taxon>Bacillati</taxon>
        <taxon>Actinomycetota</taxon>
        <taxon>Coriobacteriia</taxon>
        <taxon>Coriobacteriales</taxon>
        <taxon>Coriobacteriaceae</taxon>
        <taxon>Collinsella</taxon>
    </lineage>
</organism>
<dbReference type="Proteomes" id="UP000003295">
    <property type="component" value="Unassembled WGS sequence"/>
</dbReference>
<dbReference type="AlphaFoldDB" id="C4FBQ5"/>
<dbReference type="InterPro" id="IPR015793">
    <property type="entry name" value="Pyrv_Knase_brl"/>
</dbReference>
<dbReference type="EC" id="2.7.1.40" evidence="3"/>
<keyword evidence="4" id="KW-0808">Transferase</keyword>
<evidence type="ECO:0000313" key="14">
    <source>
        <dbReference type="Proteomes" id="UP000003295"/>
    </source>
</evidence>
<dbReference type="PANTHER" id="PTHR11817">
    <property type="entry name" value="PYRUVATE KINASE"/>
    <property type="match status" value="1"/>
</dbReference>
<reference evidence="13 14" key="1">
    <citation type="submission" date="2009-04" db="EMBL/GenBank/DDBJ databases">
        <authorList>
            <person name="Weinstock G."/>
            <person name="Sodergren E."/>
            <person name="Clifton S."/>
            <person name="Fulton L."/>
            <person name="Fulton B."/>
            <person name="Courtney L."/>
            <person name="Fronick C."/>
            <person name="Harrison M."/>
            <person name="Strong C."/>
            <person name="Farmer C."/>
            <person name="Delahaunty K."/>
            <person name="Markovic C."/>
            <person name="Hall O."/>
            <person name="Minx P."/>
            <person name="Tomlinson C."/>
            <person name="Mitreva M."/>
            <person name="Nelson J."/>
            <person name="Hou S."/>
            <person name="Wollam A."/>
            <person name="Pepin K.H."/>
            <person name="Johnson M."/>
            <person name="Bhonagiri V."/>
            <person name="Nash W.E."/>
            <person name="Warren W."/>
            <person name="Chinwalla A."/>
            <person name="Mardis E.R."/>
            <person name="Wilson R.K."/>
        </authorList>
    </citation>
    <scope>NUCLEOTIDE SEQUENCE [LARGE SCALE GENOMIC DNA]</scope>
    <source>
        <strain evidence="13 14">DSM 13280</strain>
    </source>
</reference>
<dbReference type="RefSeq" id="WP_006723722.1">
    <property type="nucleotide sequence ID" value="NZ_GG692711.1"/>
</dbReference>
<dbReference type="HOGENOM" id="CLU_015439_7_0_11"/>
<comment type="similarity">
    <text evidence="2">Belongs to the pyruvate kinase family.</text>
</comment>
<evidence type="ECO:0000256" key="11">
    <source>
        <dbReference type="ARBA" id="ARBA00023317"/>
    </source>
</evidence>
<evidence type="ECO:0000256" key="6">
    <source>
        <dbReference type="ARBA" id="ARBA00022741"/>
    </source>
</evidence>
<comment type="pathway">
    <text evidence="1">Carbohydrate degradation; glycolysis; pyruvate from D-glyceraldehyde 3-phosphate: step 5/5.</text>
</comment>
<dbReference type="EMBL" id="ABXH02000039">
    <property type="protein sequence ID" value="EEP43807.1"/>
    <property type="molecule type" value="Genomic_DNA"/>
</dbReference>
<evidence type="ECO:0000256" key="8">
    <source>
        <dbReference type="ARBA" id="ARBA00022840"/>
    </source>
</evidence>
<evidence type="ECO:0000256" key="9">
    <source>
        <dbReference type="ARBA" id="ARBA00022842"/>
    </source>
</evidence>
<comment type="caution">
    <text evidence="13">The sequence shown here is derived from an EMBL/GenBank/DDBJ whole genome shotgun (WGS) entry which is preliminary data.</text>
</comment>
<keyword evidence="6" id="KW-0547">Nucleotide-binding</keyword>
<evidence type="ECO:0000259" key="12">
    <source>
        <dbReference type="Pfam" id="PF00224"/>
    </source>
</evidence>
<dbReference type="eggNOG" id="COG0469">
    <property type="taxonomic scope" value="Bacteria"/>
</dbReference>
<keyword evidence="7 13" id="KW-0418">Kinase</keyword>
<dbReference type="GO" id="GO:0000287">
    <property type="term" value="F:magnesium ion binding"/>
    <property type="evidence" value="ECO:0007669"/>
    <property type="project" value="InterPro"/>
</dbReference>
<dbReference type="InterPro" id="IPR001697">
    <property type="entry name" value="Pyr_Knase"/>
</dbReference>
<proteinExistence type="inferred from homology"/>
<feature type="domain" description="Pyruvate kinase barrel" evidence="12">
    <location>
        <begin position="6"/>
        <end position="122"/>
    </location>
</feature>
<gene>
    <name evidence="13" type="ORF">COLINT_03518</name>
</gene>
<accession>C4FBQ5</accession>
<dbReference type="GO" id="GO:0004743">
    <property type="term" value="F:pyruvate kinase activity"/>
    <property type="evidence" value="ECO:0007669"/>
    <property type="project" value="UniProtKB-EC"/>
</dbReference>
<keyword evidence="11 13" id="KW-0670">Pyruvate</keyword>
<protein>
    <recommendedName>
        <fullName evidence="3">pyruvate kinase</fullName>
        <ecNumber evidence="3">2.7.1.40</ecNumber>
    </recommendedName>
</protein>
<evidence type="ECO:0000256" key="5">
    <source>
        <dbReference type="ARBA" id="ARBA00022723"/>
    </source>
</evidence>
<dbReference type="InterPro" id="IPR015813">
    <property type="entry name" value="Pyrv/PenolPyrv_kinase-like_dom"/>
</dbReference>
<keyword evidence="10" id="KW-0324">Glycolysis</keyword>
<feature type="non-terminal residue" evidence="13">
    <location>
        <position position="125"/>
    </location>
</feature>
<dbReference type="Pfam" id="PF00224">
    <property type="entry name" value="PK"/>
    <property type="match status" value="1"/>
</dbReference>
<dbReference type="GO" id="GO:0005524">
    <property type="term" value="F:ATP binding"/>
    <property type="evidence" value="ECO:0007669"/>
    <property type="project" value="UniProtKB-KW"/>
</dbReference>
<dbReference type="GO" id="GO:0030955">
    <property type="term" value="F:potassium ion binding"/>
    <property type="evidence" value="ECO:0007669"/>
    <property type="project" value="InterPro"/>
</dbReference>
<evidence type="ECO:0000256" key="7">
    <source>
        <dbReference type="ARBA" id="ARBA00022777"/>
    </source>
</evidence>
<evidence type="ECO:0000256" key="4">
    <source>
        <dbReference type="ARBA" id="ARBA00022679"/>
    </source>
</evidence>
<dbReference type="UniPathway" id="UPA00109">
    <property type="reaction ID" value="UER00188"/>
</dbReference>
<dbReference type="SUPFAM" id="SSF51621">
    <property type="entry name" value="Phosphoenolpyruvate/pyruvate domain"/>
    <property type="match status" value="1"/>
</dbReference>
<evidence type="ECO:0000313" key="13">
    <source>
        <dbReference type="EMBL" id="EEP43807.1"/>
    </source>
</evidence>
<dbReference type="Gene3D" id="3.20.20.60">
    <property type="entry name" value="Phosphoenolpyruvate-binding domains"/>
    <property type="match status" value="1"/>
</dbReference>
<evidence type="ECO:0000256" key="10">
    <source>
        <dbReference type="ARBA" id="ARBA00023152"/>
    </source>
</evidence>
<dbReference type="STRING" id="521003.COLINT_03518"/>
<dbReference type="GO" id="GO:0016301">
    <property type="term" value="F:kinase activity"/>
    <property type="evidence" value="ECO:0007669"/>
    <property type="project" value="UniProtKB-KW"/>
</dbReference>
<evidence type="ECO:0000256" key="3">
    <source>
        <dbReference type="ARBA" id="ARBA00012142"/>
    </source>
</evidence>
<evidence type="ECO:0000256" key="2">
    <source>
        <dbReference type="ARBA" id="ARBA00008663"/>
    </source>
</evidence>
<dbReference type="InterPro" id="IPR011037">
    <property type="entry name" value="Pyrv_Knase-like_insert_dom_sf"/>
</dbReference>